<dbReference type="Proteomes" id="UP001596035">
    <property type="component" value="Unassembled WGS sequence"/>
</dbReference>
<dbReference type="RefSeq" id="WP_344562404.1">
    <property type="nucleotide sequence ID" value="NZ_BAAATG010000024.1"/>
</dbReference>
<dbReference type="Gene3D" id="3.60.40.10">
    <property type="entry name" value="PPM-type phosphatase domain"/>
    <property type="match status" value="1"/>
</dbReference>
<reference evidence="3" key="1">
    <citation type="journal article" date="2019" name="Int. J. Syst. Evol. Microbiol.">
        <title>The Global Catalogue of Microorganisms (GCM) 10K type strain sequencing project: providing services to taxonomists for standard genome sequencing and annotation.</title>
        <authorList>
            <consortium name="The Broad Institute Genomics Platform"/>
            <consortium name="The Broad Institute Genome Sequencing Center for Infectious Disease"/>
            <person name="Wu L."/>
            <person name="Ma J."/>
        </authorList>
    </citation>
    <scope>NUCLEOTIDE SEQUENCE [LARGE SCALE GENOMIC DNA]</scope>
    <source>
        <strain evidence="3">CGMCC 4.7131</strain>
    </source>
</reference>
<name>A0ABW0DRV0_9ACTN</name>
<feature type="region of interest" description="Disordered" evidence="1">
    <location>
        <begin position="69"/>
        <end position="102"/>
    </location>
</feature>
<sequence>MNGEPAPVGVRARVPDTDAVRPGDGRQRAVRAVREVLDLPRAPGAGTFPRPARQTDRPDAARAVVERVQRPLLPSPPRRVGDLEPAARHEAAHGEARPGGDLYAVRATRSGTRVLLGDVRGKGHAVAHARH</sequence>
<keyword evidence="3" id="KW-1185">Reference proteome</keyword>
<feature type="region of interest" description="Disordered" evidence="1">
    <location>
        <begin position="40"/>
        <end position="59"/>
    </location>
</feature>
<evidence type="ECO:0000256" key="1">
    <source>
        <dbReference type="SAM" id="MobiDB-lite"/>
    </source>
</evidence>
<feature type="region of interest" description="Disordered" evidence="1">
    <location>
        <begin position="1"/>
        <end position="28"/>
    </location>
</feature>
<gene>
    <name evidence="2" type="ORF">ACFPWV_07870</name>
</gene>
<organism evidence="2 3">
    <name type="scientific">Streptomyces atrovirens</name>
    <dbReference type="NCBI Taxonomy" id="285556"/>
    <lineage>
        <taxon>Bacteria</taxon>
        <taxon>Bacillati</taxon>
        <taxon>Actinomycetota</taxon>
        <taxon>Actinomycetes</taxon>
        <taxon>Kitasatosporales</taxon>
        <taxon>Streptomycetaceae</taxon>
        <taxon>Streptomyces</taxon>
    </lineage>
</organism>
<protein>
    <submittedName>
        <fullName evidence="2">Uncharacterized protein</fullName>
    </submittedName>
</protein>
<dbReference type="EMBL" id="JBHSKN010000007">
    <property type="protein sequence ID" value="MFC5239808.1"/>
    <property type="molecule type" value="Genomic_DNA"/>
</dbReference>
<evidence type="ECO:0000313" key="3">
    <source>
        <dbReference type="Proteomes" id="UP001596035"/>
    </source>
</evidence>
<proteinExistence type="predicted"/>
<feature type="compositionally biased region" description="Basic and acidic residues" evidence="1">
    <location>
        <begin position="79"/>
        <end position="98"/>
    </location>
</feature>
<accession>A0ABW0DRV0</accession>
<feature type="compositionally biased region" description="Basic and acidic residues" evidence="1">
    <location>
        <begin position="13"/>
        <end position="28"/>
    </location>
</feature>
<evidence type="ECO:0000313" key="2">
    <source>
        <dbReference type="EMBL" id="MFC5239808.1"/>
    </source>
</evidence>
<comment type="caution">
    <text evidence="2">The sequence shown here is derived from an EMBL/GenBank/DDBJ whole genome shotgun (WGS) entry which is preliminary data.</text>
</comment>
<dbReference type="InterPro" id="IPR036457">
    <property type="entry name" value="PPM-type-like_dom_sf"/>
</dbReference>